<dbReference type="Pfam" id="PF00561">
    <property type="entry name" value="Abhydrolase_1"/>
    <property type="match status" value="1"/>
</dbReference>
<evidence type="ECO:0000313" key="17">
    <source>
        <dbReference type="Proteomes" id="UP000008672"/>
    </source>
</evidence>
<dbReference type="EC" id="3.1.1.93" evidence="7"/>
<keyword evidence="5" id="KW-0809">Transit peptide</keyword>
<evidence type="ECO:0000256" key="5">
    <source>
        <dbReference type="ARBA" id="ARBA00022946"/>
    </source>
</evidence>
<evidence type="ECO:0000256" key="9">
    <source>
        <dbReference type="ARBA" id="ARBA00041520"/>
    </source>
</evidence>
<reference evidence="16" key="2">
    <citation type="submission" date="2025-08" db="UniProtKB">
        <authorList>
            <consortium name="Ensembl"/>
        </authorList>
    </citation>
    <scope>IDENTIFICATION</scope>
</reference>
<gene>
    <name evidence="16" type="primary">LOC102363885</name>
</gene>
<evidence type="ECO:0000256" key="13">
    <source>
        <dbReference type="ARBA" id="ARBA00047409"/>
    </source>
</evidence>
<feature type="domain" description="AB hydrolase-1" evidence="15">
    <location>
        <begin position="32"/>
        <end position="137"/>
    </location>
</feature>
<accession>H3BHD6</accession>
<name>H3BHD6_LATCH</name>
<comment type="similarity">
    <text evidence="2">Belongs to the AB hydrolase superfamily.</text>
</comment>
<dbReference type="OMA" id="RQAIMFS"/>
<evidence type="ECO:0000256" key="14">
    <source>
        <dbReference type="ARBA" id="ARBA00047972"/>
    </source>
</evidence>
<evidence type="ECO:0000256" key="2">
    <source>
        <dbReference type="ARBA" id="ARBA00008645"/>
    </source>
</evidence>
<evidence type="ECO:0000256" key="3">
    <source>
        <dbReference type="ARBA" id="ARBA00012423"/>
    </source>
</evidence>
<dbReference type="GO" id="GO:0008474">
    <property type="term" value="F:palmitoyl-(protein) hydrolase activity"/>
    <property type="evidence" value="ECO:0007669"/>
    <property type="project" value="UniProtKB-EC"/>
</dbReference>
<dbReference type="SUPFAM" id="SSF53474">
    <property type="entry name" value="alpha/beta-Hydrolases"/>
    <property type="match status" value="1"/>
</dbReference>
<evidence type="ECO:0000313" key="16">
    <source>
        <dbReference type="Ensembl" id="ENSLACP00000021307.1"/>
    </source>
</evidence>
<evidence type="ECO:0000256" key="12">
    <source>
        <dbReference type="ARBA" id="ARBA00046047"/>
    </source>
</evidence>
<evidence type="ECO:0000256" key="1">
    <source>
        <dbReference type="ARBA" id="ARBA00004173"/>
    </source>
</evidence>
<dbReference type="STRING" id="7897.ENSLACP00000021307"/>
<dbReference type="EMBL" id="AFYH01007204">
    <property type="status" value="NOT_ANNOTATED_CDS"/>
    <property type="molecule type" value="Genomic_DNA"/>
</dbReference>
<organism evidence="16 17">
    <name type="scientific">Latimeria chalumnae</name>
    <name type="common">Coelacanth</name>
    <dbReference type="NCBI Taxonomy" id="7897"/>
    <lineage>
        <taxon>Eukaryota</taxon>
        <taxon>Metazoa</taxon>
        <taxon>Chordata</taxon>
        <taxon>Craniata</taxon>
        <taxon>Vertebrata</taxon>
        <taxon>Euteleostomi</taxon>
        <taxon>Coelacanthiformes</taxon>
        <taxon>Coelacanthidae</taxon>
        <taxon>Latimeria</taxon>
    </lineage>
</organism>
<evidence type="ECO:0000256" key="10">
    <source>
        <dbReference type="ARBA" id="ARBA00042645"/>
    </source>
</evidence>
<dbReference type="PANTHER" id="PTHR16138">
    <property type="entry name" value="MYCOPHENOLIC ACID ACYL-GLUCURONIDE ESTERASE, MITOCHONDRIAL"/>
    <property type="match status" value="1"/>
</dbReference>
<dbReference type="GO" id="GO:0102390">
    <property type="term" value="F:mycophenolic acid acyl-glucuronide esterase activity"/>
    <property type="evidence" value="ECO:0007669"/>
    <property type="project" value="UniProtKB-EC"/>
</dbReference>
<dbReference type="GO" id="GO:0004553">
    <property type="term" value="F:hydrolase activity, hydrolyzing O-glycosyl compounds"/>
    <property type="evidence" value="ECO:0007669"/>
    <property type="project" value="TreeGrafter"/>
</dbReference>
<comment type="subcellular location">
    <subcellularLocation>
        <location evidence="1">Mitochondrion</location>
    </subcellularLocation>
</comment>
<reference evidence="17" key="1">
    <citation type="submission" date="2011-08" db="EMBL/GenBank/DDBJ databases">
        <title>The draft genome of Latimeria chalumnae.</title>
        <authorList>
            <person name="Di Palma F."/>
            <person name="Alfoldi J."/>
            <person name="Johnson J."/>
            <person name="Berlin A."/>
            <person name="Gnerre S."/>
            <person name="Jaffe D."/>
            <person name="MacCallum I."/>
            <person name="Young S."/>
            <person name="Walker B.J."/>
            <person name="Lander E."/>
            <person name="Lindblad-Toh K."/>
        </authorList>
    </citation>
    <scope>NUCLEOTIDE SEQUENCE [LARGE SCALE GENOMIC DNA]</scope>
    <source>
        <strain evidence="17">Wild caught</strain>
    </source>
</reference>
<comment type="catalytic activity">
    <reaction evidence="14">
        <text>mycophenolic acid O-acyl-beta-D-glucuronide + H2O = mycophenolate + D-glucuronate + H(+)</text>
        <dbReference type="Rhea" id="RHEA:34179"/>
        <dbReference type="ChEBI" id="CHEBI:15377"/>
        <dbReference type="ChEBI" id="CHEBI:15378"/>
        <dbReference type="ChEBI" id="CHEBI:58720"/>
        <dbReference type="ChEBI" id="CHEBI:62932"/>
        <dbReference type="ChEBI" id="CHEBI:66982"/>
        <dbReference type="EC" id="3.1.1.93"/>
    </reaction>
    <physiologicalReaction direction="left-to-right" evidence="14">
        <dbReference type="Rhea" id="RHEA:34180"/>
    </physiologicalReaction>
</comment>
<dbReference type="eggNOG" id="ENOG502QT21">
    <property type="taxonomic scope" value="Eukaryota"/>
</dbReference>
<dbReference type="InterPro" id="IPR052382">
    <property type="entry name" value="ABHD10_acyl-thioesterase"/>
</dbReference>
<evidence type="ECO:0000256" key="6">
    <source>
        <dbReference type="ARBA" id="ARBA00023128"/>
    </source>
</evidence>
<dbReference type="EMBL" id="AFYH01007202">
    <property type="status" value="NOT_ANNOTATED_CDS"/>
    <property type="molecule type" value="Genomic_DNA"/>
</dbReference>
<dbReference type="EMBL" id="AFYH01007203">
    <property type="status" value="NOT_ANNOTATED_CDS"/>
    <property type="molecule type" value="Genomic_DNA"/>
</dbReference>
<dbReference type="PANTHER" id="PTHR16138:SF7">
    <property type="entry name" value="PALMITOYL-PROTEIN THIOESTERASE ABHD10, MITOCHONDRIAL"/>
    <property type="match status" value="1"/>
</dbReference>
<evidence type="ECO:0000256" key="8">
    <source>
        <dbReference type="ARBA" id="ARBA00039314"/>
    </source>
</evidence>
<reference evidence="16" key="3">
    <citation type="submission" date="2025-09" db="UniProtKB">
        <authorList>
            <consortium name="Ensembl"/>
        </authorList>
    </citation>
    <scope>IDENTIFICATION</scope>
</reference>
<dbReference type="ESTHER" id="latch-h3bhd6">
    <property type="family name" value="ABHD10"/>
</dbReference>
<evidence type="ECO:0000256" key="11">
    <source>
        <dbReference type="ARBA" id="ARBA00042704"/>
    </source>
</evidence>
<dbReference type="Proteomes" id="UP000008672">
    <property type="component" value="Unassembled WGS sequence"/>
</dbReference>
<dbReference type="InParanoid" id="H3BHD6"/>
<dbReference type="GO" id="GO:0005739">
    <property type="term" value="C:mitochondrion"/>
    <property type="evidence" value="ECO:0007669"/>
    <property type="project" value="UniProtKB-SubCell"/>
</dbReference>
<proteinExistence type="inferred from homology"/>
<evidence type="ECO:0000259" key="15">
    <source>
        <dbReference type="Pfam" id="PF00561"/>
    </source>
</evidence>
<keyword evidence="6" id="KW-0496">Mitochondrion</keyword>
<dbReference type="EMBL" id="AFYH01007205">
    <property type="status" value="NOT_ANNOTATED_CDS"/>
    <property type="molecule type" value="Genomic_DNA"/>
</dbReference>
<keyword evidence="17" id="KW-1185">Reference proteome</keyword>
<protein>
    <recommendedName>
        <fullName evidence="8">Palmitoyl-protein thioesterase ABHD10, mitochondrial</fullName>
        <ecNumber evidence="7">3.1.1.93</ecNumber>
        <ecNumber evidence="3">3.1.2.22</ecNumber>
    </recommendedName>
    <alternativeName>
        <fullName evidence="10">Acyl-protein thioesterase ABHD10</fullName>
    </alternativeName>
    <alternativeName>
        <fullName evidence="11">Alpha/beta hydrolase domain-containing protein 10</fullName>
    </alternativeName>
    <alternativeName>
        <fullName evidence="9">Mycophenolic acid acyl-glucuronide esterase, mitochondrial</fullName>
    </alternativeName>
</protein>
<dbReference type="EC" id="3.1.2.22" evidence="3"/>
<evidence type="ECO:0000256" key="7">
    <source>
        <dbReference type="ARBA" id="ARBA00039132"/>
    </source>
</evidence>
<dbReference type="Bgee" id="ENSLACG00000018724">
    <property type="expression patterns" value="Expressed in muscle tissue and 6 other cell types or tissues"/>
</dbReference>
<dbReference type="Ensembl" id="ENSLACT00000021448.1">
    <property type="protein sequence ID" value="ENSLACP00000021307.1"/>
    <property type="gene ID" value="ENSLACG00000018724.1"/>
</dbReference>
<dbReference type="GeneTree" id="ENSGT00390000017765"/>
<sequence>MPMSAMSSLQFLSRLAAPRLAYHRLLGKNPGLVFLPGFMSNMQGEKALALEKFCQSSGHAFVRFDYTGCGKSEGNSNDCVLGDWKGDALAVFDELTTGPQVLVGSSMGGWLMLLVAQARPERVAGLLGIATAADSFVNTFKQLPLEVKEEVEKTGLFKFSSKYSSSGHYMINYSLIKEAEQHCVLGNSIPILCPVRLLHGLKDESIPWQVSLQVLESLASQDVDVILRKNGDHRLSTTADLALLVTTVGDLLEKVAPLE</sequence>
<dbReference type="HOGENOM" id="CLU_066961_0_0_1"/>
<evidence type="ECO:0000256" key="4">
    <source>
        <dbReference type="ARBA" id="ARBA00022801"/>
    </source>
</evidence>
<dbReference type="InterPro" id="IPR029058">
    <property type="entry name" value="AB_hydrolase_fold"/>
</dbReference>
<comment type="function">
    <text evidence="12">Acts as an acyl-protein thioesterase that hydrolyzes fatty acids from acylated residues in proteins. Regulates the mitochondrial S-depalmitoylation of the nucleophilic active site residue of peroxiredoxin-5/PRDX5, a key antioxidant protein, therefore modulating mitochondrial antioxidant ability. Also catalyzes the deglucuronidation of mycophenolic acid acyl-glucuronide, an active metabolite of the immunosuppressant drug mycophenolate.</text>
</comment>
<dbReference type="AlphaFoldDB" id="H3BHD6"/>
<comment type="catalytic activity">
    <reaction evidence="13">
        <text>S-hexadecanoyl-L-cysteinyl-[protein] + H2O = L-cysteinyl-[protein] + hexadecanoate + H(+)</text>
        <dbReference type="Rhea" id="RHEA:19233"/>
        <dbReference type="Rhea" id="RHEA-COMP:10131"/>
        <dbReference type="Rhea" id="RHEA-COMP:11032"/>
        <dbReference type="ChEBI" id="CHEBI:7896"/>
        <dbReference type="ChEBI" id="CHEBI:15377"/>
        <dbReference type="ChEBI" id="CHEBI:15378"/>
        <dbReference type="ChEBI" id="CHEBI:29950"/>
        <dbReference type="ChEBI" id="CHEBI:74151"/>
        <dbReference type="EC" id="3.1.2.22"/>
    </reaction>
    <physiologicalReaction direction="left-to-right" evidence="13">
        <dbReference type="Rhea" id="RHEA:19234"/>
    </physiologicalReaction>
</comment>
<keyword evidence="4" id="KW-0378">Hydrolase</keyword>
<dbReference type="Gene3D" id="3.40.50.1820">
    <property type="entry name" value="alpha/beta hydrolase"/>
    <property type="match status" value="1"/>
</dbReference>
<dbReference type="InterPro" id="IPR000073">
    <property type="entry name" value="AB_hydrolase_1"/>
</dbReference>